<dbReference type="Proteomes" id="UP000007752">
    <property type="component" value="Chromosome 7"/>
</dbReference>
<dbReference type="AlphaFoldDB" id="B9FXR9"/>
<dbReference type="EMBL" id="CM000144">
    <property type="protein sequence ID" value="EEE67356.1"/>
    <property type="molecule type" value="Genomic_DNA"/>
</dbReference>
<evidence type="ECO:0000313" key="1">
    <source>
        <dbReference type="EMBL" id="EEE67356.1"/>
    </source>
</evidence>
<dbReference type="HOGENOM" id="CLU_1974238_0_0_1"/>
<name>B9FXR9_ORYSJ</name>
<proteinExistence type="predicted"/>
<accession>B9FXR9</accession>
<sequence length="124" mass="12623">MDGWPDMLAPRPLTPAARALLFAVAAEPLQPATWQLLAVVATASSLAGPPSPATLIAARVCGLHTNGAAIETTEAAGDGEADAAAVDRTARHALGIEHWTTVAEFTQSADLTTTAALAKGTRGR</sequence>
<protein>
    <submittedName>
        <fullName evidence="1">Uncharacterized protein</fullName>
    </submittedName>
</protein>
<organism evidence="1">
    <name type="scientific">Oryza sativa subsp. japonica</name>
    <name type="common">Rice</name>
    <dbReference type="NCBI Taxonomy" id="39947"/>
    <lineage>
        <taxon>Eukaryota</taxon>
        <taxon>Viridiplantae</taxon>
        <taxon>Streptophyta</taxon>
        <taxon>Embryophyta</taxon>
        <taxon>Tracheophyta</taxon>
        <taxon>Spermatophyta</taxon>
        <taxon>Magnoliopsida</taxon>
        <taxon>Liliopsida</taxon>
        <taxon>Poales</taxon>
        <taxon>Poaceae</taxon>
        <taxon>BOP clade</taxon>
        <taxon>Oryzoideae</taxon>
        <taxon>Oryzeae</taxon>
        <taxon>Oryzinae</taxon>
        <taxon>Oryza</taxon>
        <taxon>Oryza sativa</taxon>
    </lineage>
</organism>
<reference evidence="1" key="2">
    <citation type="submission" date="2008-12" db="EMBL/GenBank/DDBJ databases">
        <title>Improved gene annotation of the rice (Oryza sativa) genomes.</title>
        <authorList>
            <person name="Wang J."/>
            <person name="Li R."/>
            <person name="Fan W."/>
            <person name="Huang Q."/>
            <person name="Zhang J."/>
            <person name="Zhou Y."/>
            <person name="Hu Y."/>
            <person name="Zi S."/>
            <person name="Li J."/>
            <person name="Ni P."/>
            <person name="Zheng H."/>
            <person name="Zhang Y."/>
            <person name="Zhao M."/>
            <person name="Hao Q."/>
            <person name="McDermott J."/>
            <person name="Samudrala R."/>
            <person name="Kristiansen K."/>
            <person name="Wong G.K.-S."/>
        </authorList>
    </citation>
    <scope>NUCLEOTIDE SEQUENCE</scope>
</reference>
<reference evidence="1" key="1">
    <citation type="journal article" date="2005" name="PLoS Biol.">
        <title>The genomes of Oryza sativa: a history of duplications.</title>
        <authorList>
            <person name="Yu J."/>
            <person name="Wang J."/>
            <person name="Lin W."/>
            <person name="Li S."/>
            <person name="Li H."/>
            <person name="Zhou J."/>
            <person name="Ni P."/>
            <person name="Dong W."/>
            <person name="Hu S."/>
            <person name="Zeng C."/>
            <person name="Zhang J."/>
            <person name="Zhang Y."/>
            <person name="Li R."/>
            <person name="Xu Z."/>
            <person name="Li S."/>
            <person name="Li X."/>
            <person name="Zheng H."/>
            <person name="Cong L."/>
            <person name="Lin L."/>
            <person name="Yin J."/>
            <person name="Geng J."/>
            <person name="Li G."/>
            <person name="Shi J."/>
            <person name="Liu J."/>
            <person name="Lv H."/>
            <person name="Li J."/>
            <person name="Wang J."/>
            <person name="Deng Y."/>
            <person name="Ran L."/>
            <person name="Shi X."/>
            <person name="Wang X."/>
            <person name="Wu Q."/>
            <person name="Li C."/>
            <person name="Ren X."/>
            <person name="Wang J."/>
            <person name="Wang X."/>
            <person name="Li D."/>
            <person name="Liu D."/>
            <person name="Zhang X."/>
            <person name="Ji Z."/>
            <person name="Zhao W."/>
            <person name="Sun Y."/>
            <person name="Zhang Z."/>
            <person name="Bao J."/>
            <person name="Han Y."/>
            <person name="Dong L."/>
            <person name="Ji J."/>
            <person name="Chen P."/>
            <person name="Wu S."/>
            <person name="Liu J."/>
            <person name="Xiao Y."/>
            <person name="Bu D."/>
            <person name="Tan J."/>
            <person name="Yang L."/>
            <person name="Ye C."/>
            <person name="Zhang J."/>
            <person name="Xu J."/>
            <person name="Zhou Y."/>
            <person name="Yu Y."/>
            <person name="Zhang B."/>
            <person name="Zhuang S."/>
            <person name="Wei H."/>
            <person name="Liu B."/>
            <person name="Lei M."/>
            <person name="Yu H."/>
            <person name="Li Y."/>
            <person name="Xu H."/>
            <person name="Wei S."/>
            <person name="He X."/>
            <person name="Fang L."/>
            <person name="Zhang Z."/>
            <person name="Zhang Y."/>
            <person name="Huang X."/>
            <person name="Su Z."/>
            <person name="Tong W."/>
            <person name="Li J."/>
            <person name="Tong Z."/>
            <person name="Li S."/>
            <person name="Ye J."/>
            <person name="Wang L."/>
            <person name="Fang L."/>
            <person name="Lei T."/>
            <person name="Chen C."/>
            <person name="Chen H."/>
            <person name="Xu Z."/>
            <person name="Li H."/>
            <person name="Huang H."/>
            <person name="Zhang F."/>
            <person name="Xu H."/>
            <person name="Li N."/>
            <person name="Zhao C."/>
            <person name="Li S."/>
            <person name="Dong L."/>
            <person name="Huang Y."/>
            <person name="Li L."/>
            <person name="Xi Y."/>
            <person name="Qi Q."/>
            <person name="Li W."/>
            <person name="Zhang B."/>
            <person name="Hu W."/>
            <person name="Zhang Y."/>
            <person name="Tian X."/>
            <person name="Jiao Y."/>
            <person name="Liang X."/>
            <person name="Jin J."/>
            <person name="Gao L."/>
            <person name="Zheng W."/>
            <person name="Hao B."/>
            <person name="Liu S."/>
            <person name="Wang W."/>
            <person name="Yuan L."/>
            <person name="Cao M."/>
            <person name="McDermott J."/>
            <person name="Samudrala R."/>
            <person name="Wang J."/>
            <person name="Wong G.K."/>
            <person name="Yang H."/>
        </authorList>
    </citation>
    <scope>NUCLEOTIDE SEQUENCE [LARGE SCALE GENOMIC DNA]</scope>
</reference>
<gene>
    <name evidence="1" type="ORF">OsJ_24630</name>
</gene>